<sequence length="514" mass="60112">MGREKITIREWPFEKGERAKLIWIDEPFKQNNKWMINAYFKGNKKTTKVLMDWASMHFLVTEKYYTDGFLNKAEAADNSEVVDIALTNAEVNYRERPWEVWGTGFKDKTKSKTFSFVVKGKLYTVPLIEIIRAILAPSKFMLNRILELDTFENYFTYNMEGGTLEIHFTSEYEKKLLKEDKINHLAWLLTNSQVLRMFNKVGQNIWQFGELKFDFLLDNFNIKARVEKKDKYIKILEILALRKKKINVEEINIYHTSLEESQSSNQAKLRKYVNKGKGSDKELTNEGDGSTRASEEINAPIFTHEYVRLPQIHRKRRGIKIVRKREDENTEKYVLEDDGLRTTADVGGEELIRGMEFTGVDKVEEKGELEEFIEILKLLEKRPNIKLVQVITGELPDGKKGKRFARLSDGVTRRRYAIGRIIMIDGRECSLIEVEREGRALSMLMLKADGTVNWEWIYGRLLIGLVDGSGTWSKDILNLAKERNIGFKRFNHINKSKYNKMMNVYINILCNKMY</sequence>
<reference evidence="1 2" key="1">
    <citation type="submission" date="2022-04" db="EMBL/GenBank/DDBJ databases">
        <title>Genome sequence of C. roseum typestrain.</title>
        <authorList>
            <person name="Poehlein A."/>
            <person name="Schoch T."/>
            <person name="Duerre P."/>
            <person name="Daniel R."/>
        </authorList>
    </citation>
    <scope>NUCLEOTIDE SEQUENCE [LARGE SCALE GENOMIC DNA]</scope>
    <source>
        <strain evidence="1 2">DSM 7320</strain>
    </source>
</reference>
<dbReference type="RefSeq" id="WP_077850604.1">
    <property type="nucleotide sequence ID" value="NZ_CP096983.1"/>
</dbReference>
<name>A0A1S8L6W5_9CLOT</name>
<dbReference type="InterPro" id="IPR041419">
    <property type="entry name" value="TnsE_C"/>
</dbReference>
<dbReference type="KEGG" id="crw:CROST_003650"/>
<dbReference type="Pfam" id="PF18623">
    <property type="entry name" value="TnsE_C"/>
    <property type="match status" value="1"/>
</dbReference>
<dbReference type="AlphaFoldDB" id="A0A1S8L6W5"/>
<proteinExistence type="predicted"/>
<keyword evidence="2" id="KW-1185">Reference proteome</keyword>
<organism evidence="1 2">
    <name type="scientific">Clostridium felsineum</name>
    <dbReference type="NCBI Taxonomy" id="36839"/>
    <lineage>
        <taxon>Bacteria</taxon>
        <taxon>Bacillati</taxon>
        <taxon>Bacillota</taxon>
        <taxon>Clostridia</taxon>
        <taxon>Eubacteriales</taxon>
        <taxon>Clostridiaceae</taxon>
        <taxon>Clostridium</taxon>
    </lineage>
</organism>
<dbReference type="STRING" id="84029.CROST_20800"/>
<protein>
    <submittedName>
        <fullName evidence="1">Uncharacterized protein</fullName>
    </submittedName>
</protein>
<dbReference type="Proteomes" id="UP000190951">
    <property type="component" value="Chromosome"/>
</dbReference>
<gene>
    <name evidence="1" type="ORF">CROST_003650</name>
</gene>
<evidence type="ECO:0000313" key="2">
    <source>
        <dbReference type="Proteomes" id="UP000190951"/>
    </source>
</evidence>
<dbReference type="EMBL" id="CP096983">
    <property type="protein sequence ID" value="URZ09672.1"/>
    <property type="molecule type" value="Genomic_DNA"/>
</dbReference>
<accession>A0A1S8L6W5</accession>
<evidence type="ECO:0000313" key="1">
    <source>
        <dbReference type="EMBL" id="URZ09672.1"/>
    </source>
</evidence>